<proteinExistence type="predicted"/>
<dbReference type="EMBL" id="JACMSC010000016">
    <property type="protein sequence ID" value="KAG6481395.1"/>
    <property type="molecule type" value="Genomic_DNA"/>
</dbReference>
<organism evidence="2 3">
    <name type="scientific">Zingiber officinale</name>
    <name type="common">Ginger</name>
    <name type="synonym">Amomum zingiber</name>
    <dbReference type="NCBI Taxonomy" id="94328"/>
    <lineage>
        <taxon>Eukaryota</taxon>
        <taxon>Viridiplantae</taxon>
        <taxon>Streptophyta</taxon>
        <taxon>Embryophyta</taxon>
        <taxon>Tracheophyta</taxon>
        <taxon>Spermatophyta</taxon>
        <taxon>Magnoliopsida</taxon>
        <taxon>Liliopsida</taxon>
        <taxon>Zingiberales</taxon>
        <taxon>Zingiberaceae</taxon>
        <taxon>Zingiber</taxon>
    </lineage>
</organism>
<dbReference type="AlphaFoldDB" id="A0A8J5KAJ8"/>
<evidence type="ECO:0000313" key="3">
    <source>
        <dbReference type="Proteomes" id="UP000734854"/>
    </source>
</evidence>
<accession>A0A8J5KAJ8</accession>
<evidence type="ECO:0000313" key="2">
    <source>
        <dbReference type="EMBL" id="KAG6481395.1"/>
    </source>
</evidence>
<keyword evidence="3" id="KW-1185">Reference proteome</keyword>
<comment type="caution">
    <text evidence="2">The sequence shown here is derived from an EMBL/GenBank/DDBJ whole genome shotgun (WGS) entry which is preliminary data.</text>
</comment>
<evidence type="ECO:0000256" key="1">
    <source>
        <dbReference type="SAM" id="MobiDB-lite"/>
    </source>
</evidence>
<feature type="compositionally biased region" description="Low complexity" evidence="1">
    <location>
        <begin position="46"/>
        <end position="57"/>
    </location>
</feature>
<sequence>MYKRTHVNPISPSILDFYPFSPPMALQQPSFSNAALPSNPVPPLPSAAVDSSAAADESSNKKRRPPPGPAEVLAHYELQGLSPREASLRAVGELQELLYKYAAKKNRFATDYPRKLDSFNTRLAVLEMKLDAKPGFPESLAIGVAASAFASSVPHVLSGLRSIWDSKGVDSLGERGSGVVDGDTGAPVSGARVGEVLHLAGVSAVPQAGDGALDFGAGGFWPLHFGAHVRRCGQVQERVRGARRMSIK</sequence>
<protein>
    <submittedName>
        <fullName evidence="2">Uncharacterized protein</fullName>
    </submittedName>
</protein>
<feature type="region of interest" description="Disordered" evidence="1">
    <location>
        <begin position="31"/>
        <end position="69"/>
    </location>
</feature>
<name>A0A8J5KAJ8_ZINOF</name>
<gene>
    <name evidence="2" type="ORF">ZIOFF_057996</name>
</gene>
<dbReference type="Proteomes" id="UP000734854">
    <property type="component" value="Unassembled WGS sequence"/>
</dbReference>
<reference evidence="2 3" key="1">
    <citation type="submission" date="2020-08" db="EMBL/GenBank/DDBJ databases">
        <title>Plant Genome Project.</title>
        <authorList>
            <person name="Zhang R.-G."/>
        </authorList>
    </citation>
    <scope>NUCLEOTIDE SEQUENCE [LARGE SCALE GENOMIC DNA]</scope>
    <source>
        <tissue evidence="2">Rhizome</tissue>
    </source>
</reference>